<dbReference type="Proteomes" id="UP000694565">
    <property type="component" value="Unplaced"/>
</dbReference>
<proteinExistence type="predicted"/>
<evidence type="ECO:0000313" key="2">
    <source>
        <dbReference type="Ensembl" id="ENSCLMP00005033623.1"/>
    </source>
</evidence>
<reference evidence="2" key="1">
    <citation type="submission" date="2025-08" db="UniProtKB">
        <authorList>
            <consortium name="Ensembl"/>
        </authorList>
    </citation>
    <scope>IDENTIFICATION</scope>
</reference>
<dbReference type="Gene3D" id="2.30.30.140">
    <property type="match status" value="1"/>
</dbReference>
<dbReference type="Ensembl" id="ENSCLMT00005035011.1">
    <property type="protein sequence ID" value="ENSCLMP00005033623.1"/>
    <property type="gene ID" value="ENSCLMG00005016115.1"/>
</dbReference>
<reference evidence="2" key="2">
    <citation type="submission" date="2025-09" db="UniProtKB">
        <authorList>
            <consortium name="Ensembl"/>
        </authorList>
    </citation>
    <scope>IDENTIFICATION</scope>
</reference>
<dbReference type="InterPro" id="IPR041560">
    <property type="entry name" value="Tudor_FRM1"/>
</dbReference>
<sequence length="38" mass="4165">MEELVVEVRGSNGAYYKVNTPSSMLTPGTIDTLHHAVF</sequence>
<dbReference type="Pfam" id="PF18336">
    <property type="entry name" value="Tudor_FRX1"/>
    <property type="match status" value="1"/>
</dbReference>
<evidence type="ECO:0000313" key="3">
    <source>
        <dbReference type="Proteomes" id="UP000694565"/>
    </source>
</evidence>
<accession>A0A8C3G4D4</accession>
<protein>
    <recommendedName>
        <fullName evidence="1">Agenet-like domain-containing protein</fullName>
    </recommendedName>
</protein>
<name>A0A8C3G4D4_CYCLU</name>
<keyword evidence="3" id="KW-1185">Reference proteome</keyword>
<organism evidence="2 3">
    <name type="scientific">Cyclopterus lumpus</name>
    <name type="common">Lumpsucker</name>
    <dbReference type="NCBI Taxonomy" id="8103"/>
    <lineage>
        <taxon>Eukaryota</taxon>
        <taxon>Metazoa</taxon>
        <taxon>Chordata</taxon>
        <taxon>Craniata</taxon>
        <taxon>Vertebrata</taxon>
        <taxon>Euteleostomi</taxon>
        <taxon>Actinopterygii</taxon>
        <taxon>Neopterygii</taxon>
        <taxon>Teleostei</taxon>
        <taxon>Neoteleostei</taxon>
        <taxon>Acanthomorphata</taxon>
        <taxon>Eupercaria</taxon>
        <taxon>Perciformes</taxon>
        <taxon>Cottioidei</taxon>
        <taxon>Cottales</taxon>
        <taxon>Cyclopteridae</taxon>
        <taxon>Cyclopterus</taxon>
    </lineage>
</organism>
<dbReference type="AlphaFoldDB" id="A0A8C3G4D4"/>
<evidence type="ECO:0000259" key="1">
    <source>
        <dbReference type="Pfam" id="PF18336"/>
    </source>
</evidence>
<feature type="domain" description="Agenet-like" evidence="1">
    <location>
        <begin position="4"/>
        <end position="18"/>
    </location>
</feature>